<proteinExistence type="predicted"/>
<protein>
    <submittedName>
        <fullName evidence="1">Uncharacterized protein</fullName>
    </submittedName>
</protein>
<name>A0A099NTX3_PICKU</name>
<accession>A0A099NTX3</accession>
<dbReference type="AlphaFoldDB" id="A0A099NTX3"/>
<comment type="caution">
    <text evidence="1">The sequence shown here is derived from an EMBL/GenBank/DDBJ whole genome shotgun (WGS) entry which is preliminary data.</text>
</comment>
<evidence type="ECO:0000313" key="1">
    <source>
        <dbReference type="EMBL" id="KGK35331.1"/>
    </source>
</evidence>
<dbReference type="HOGENOM" id="CLU_3384899_0_0_1"/>
<sequence>MFLWIFVEIVQILSESPENLRKKCDSVDLEIHS</sequence>
<dbReference type="EMBL" id="JQFK01000743">
    <property type="protein sequence ID" value="KGK35331.1"/>
    <property type="molecule type" value="Genomic_DNA"/>
</dbReference>
<gene>
    <name evidence="1" type="ORF">JL09_g5519</name>
</gene>
<evidence type="ECO:0000313" key="2">
    <source>
        <dbReference type="Proteomes" id="UP000029867"/>
    </source>
</evidence>
<reference evidence="2" key="1">
    <citation type="journal article" date="2014" name="Microb. Cell Fact.">
        <title>Exploiting Issatchenkia orientalis SD108 for succinic acid production.</title>
        <authorList>
            <person name="Xiao H."/>
            <person name="Shao Z."/>
            <person name="Jiang Y."/>
            <person name="Dole S."/>
            <person name="Zhao H."/>
        </authorList>
    </citation>
    <scope>NUCLEOTIDE SEQUENCE [LARGE SCALE GENOMIC DNA]</scope>
    <source>
        <strain evidence="2">SD108</strain>
    </source>
</reference>
<dbReference type="Proteomes" id="UP000029867">
    <property type="component" value="Unassembled WGS sequence"/>
</dbReference>
<organism evidence="1 2">
    <name type="scientific">Pichia kudriavzevii</name>
    <name type="common">Yeast</name>
    <name type="synonym">Issatchenkia orientalis</name>
    <dbReference type="NCBI Taxonomy" id="4909"/>
    <lineage>
        <taxon>Eukaryota</taxon>
        <taxon>Fungi</taxon>
        <taxon>Dikarya</taxon>
        <taxon>Ascomycota</taxon>
        <taxon>Saccharomycotina</taxon>
        <taxon>Pichiomycetes</taxon>
        <taxon>Pichiales</taxon>
        <taxon>Pichiaceae</taxon>
        <taxon>Pichia</taxon>
    </lineage>
</organism>